<feature type="region of interest" description="Disordered" evidence="1">
    <location>
        <begin position="117"/>
        <end position="147"/>
    </location>
</feature>
<gene>
    <name evidence="4" type="ordered locus">SCATT_34050</name>
</gene>
<sequence length="436" mass="44660">MIGQATAHRRANAFAQALDSTAGQEPTAEPEGGARTAEGSGEPGPRPGPRSGPGGRPDRSGPPPGRAAERAADPGQDRMVAVADALAQLPRPGLDPEVKTVQRAQLIAAMEAALADGTLDTSGRVPEQRDGESDRHRPRGLRPRSRWSRRLAAGGLTVGVAAGAFSGVAAASTDALPGDTLYGLKRGMEDLRLDMASDDADRGSVLLDMASTRLQEARRLLERGRSGPLDQDSVREVRRALSGMEREAAEGHSLLSGAYQRDGSLQPIQVLNAFSESHGVAWRRLRPQLPAQLSDVGAKVSSVFDAIEQDVAPLKGMLAAQPTEHPGRKTRPGHGSATGTGTPGHGDPGSRSASASDTPGHDKTARHGKGGATPSASDTSGDGLIGGSGLLNPPPGQPASPSGGDGKSQPDITVPPLLPGLLPGLGLGGDTDHGTK</sequence>
<evidence type="ECO:0000256" key="2">
    <source>
        <dbReference type="SAM" id="Phobius"/>
    </source>
</evidence>
<dbReference type="HOGENOM" id="CLU_057124_0_0_11"/>
<keyword evidence="2" id="KW-0812">Transmembrane</keyword>
<keyword evidence="2" id="KW-0472">Membrane</keyword>
<dbReference type="PATRIC" id="fig|1003195.11.peg.4885"/>
<accession>G8WSE2</accession>
<keyword evidence="2" id="KW-1133">Transmembrane helix</keyword>
<dbReference type="AlphaFoldDB" id="F8K2X0"/>
<organism evidence="4 5">
    <name type="scientific">Streptantibioticus cattleyicolor (strain ATCC 35852 / DSM 46488 / JCM 4925 / NBRC 14057 / NRRL 8057)</name>
    <name type="common">Streptomyces cattleya</name>
    <dbReference type="NCBI Taxonomy" id="1003195"/>
    <lineage>
        <taxon>Bacteria</taxon>
        <taxon>Bacillati</taxon>
        <taxon>Actinomycetota</taxon>
        <taxon>Actinomycetes</taxon>
        <taxon>Kitasatosporales</taxon>
        <taxon>Streptomycetaceae</taxon>
        <taxon>Streptantibioticus</taxon>
    </lineage>
</organism>
<dbReference type="OrthoDB" id="3402808at2"/>
<dbReference type="KEGG" id="sct:SCAT_3419"/>
<dbReference type="eggNOG" id="COG3170">
    <property type="taxonomic scope" value="Bacteria"/>
</dbReference>
<evidence type="ECO:0000313" key="4">
    <source>
        <dbReference type="EMBL" id="AEW95776.1"/>
    </source>
</evidence>
<feature type="compositionally biased region" description="Gly residues" evidence="1">
    <location>
        <begin position="336"/>
        <end position="347"/>
    </location>
</feature>
<proteinExistence type="predicted"/>
<evidence type="ECO:0000256" key="1">
    <source>
        <dbReference type="SAM" id="MobiDB-lite"/>
    </source>
</evidence>
<feature type="compositionally biased region" description="Basic residues" evidence="1">
    <location>
        <begin position="136"/>
        <end position="147"/>
    </location>
</feature>
<dbReference type="Pfam" id="PF18915">
    <property type="entry name" value="DUF5667"/>
    <property type="match status" value="1"/>
</dbReference>
<feature type="transmembrane region" description="Helical" evidence="2">
    <location>
        <begin position="151"/>
        <end position="171"/>
    </location>
</feature>
<reference evidence="5" key="1">
    <citation type="submission" date="2011-12" db="EMBL/GenBank/DDBJ databases">
        <title>Complete genome sequence of Streptomyces cattleya strain DSM 46488.</title>
        <authorList>
            <person name="Ou H.-Y."/>
            <person name="Li P."/>
            <person name="Zhao C."/>
            <person name="O'Hagan D."/>
            <person name="Deng Z."/>
        </authorList>
    </citation>
    <scope>NUCLEOTIDE SEQUENCE [LARGE SCALE GENOMIC DNA]</scope>
    <source>
        <strain evidence="5">ATCC 35852 / DSM 46488 / JCM 4925 / NBRC 14057 / NRRL 8057</strain>
    </source>
</reference>
<accession>F8K2X0</accession>
<dbReference type="Proteomes" id="UP000007842">
    <property type="component" value="Chromosome"/>
</dbReference>
<keyword evidence="5" id="KW-1185">Reference proteome</keyword>
<name>F8K2X0_STREN</name>
<dbReference type="KEGG" id="scy:SCATT_34050"/>
<feature type="compositionally biased region" description="Basic and acidic residues" evidence="1">
    <location>
        <begin position="126"/>
        <end position="135"/>
    </location>
</feature>
<evidence type="ECO:0000313" key="5">
    <source>
        <dbReference type="Proteomes" id="UP000007842"/>
    </source>
</evidence>
<dbReference type="InterPro" id="IPR043725">
    <property type="entry name" value="DUF5667"/>
</dbReference>
<dbReference type="STRING" id="1003195.SCATT_34050"/>
<protein>
    <recommendedName>
        <fullName evidence="3">DUF5667 domain-containing protein</fullName>
    </recommendedName>
</protein>
<feature type="region of interest" description="Disordered" evidence="1">
    <location>
        <begin position="322"/>
        <end position="436"/>
    </location>
</feature>
<feature type="domain" description="DUF5667" evidence="3">
    <location>
        <begin position="175"/>
        <end position="262"/>
    </location>
</feature>
<feature type="region of interest" description="Disordered" evidence="1">
    <location>
        <begin position="1"/>
        <end position="96"/>
    </location>
</feature>
<feature type="compositionally biased region" description="Basic and acidic residues" evidence="1">
    <location>
        <begin position="67"/>
        <end position="76"/>
    </location>
</feature>
<dbReference type="RefSeq" id="WP_014144140.1">
    <property type="nucleotide sequence ID" value="NC_016111.1"/>
</dbReference>
<evidence type="ECO:0000259" key="3">
    <source>
        <dbReference type="Pfam" id="PF18915"/>
    </source>
</evidence>
<dbReference type="EMBL" id="CP003219">
    <property type="protein sequence ID" value="AEW95776.1"/>
    <property type="molecule type" value="Genomic_DNA"/>
</dbReference>